<dbReference type="Pfam" id="PF00953">
    <property type="entry name" value="Glycos_transf_4"/>
    <property type="match status" value="1"/>
</dbReference>
<organism evidence="8 9">
    <name type="scientific">Candidatus Uhrbacteria bacterium GW2011_GWF2_46_218</name>
    <dbReference type="NCBI Taxonomy" id="1619001"/>
    <lineage>
        <taxon>Bacteria</taxon>
        <taxon>Candidatus Uhriibacteriota</taxon>
    </lineage>
</organism>
<evidence type="ECO:0000313" key="8">
    <source>
        <dbReference type="EMBL" id="KKU34207.1"/>
    </source>
</evidence>
<dbReference type="PANTHER" id="PTHR22926:SF3">
    <property type="entry name" value="UNDECAPRENYL-PHOSPHATE ALPHA-N-ACETYLGLUCOSAMINYL 1-PHOSPHATE TRANSFERASE"/>
    <property type="match status" value="1"/>
</dbReference>
<accession>A0A0G1PNG3</accession>
<evidence type="ECO:0000256" key="5">
    <source>
        <dbReference type="ARBA" id="ARBA00022989"/>
    </source>
</evidence>
<reference evidence="8 9" key="1">
    <citation type="journal article" date="2015" name="Nature">
        <title>rRNA introns, odd ribosomes, and small enigmatic genomes across a large radiation of phyla.</title>
        <authorList>
            <person name="Brown C.T."/>
            <person name="Hug L.A."/>
            <person name="Thomas B.C."/>
            <person name="Sharon I."/>
            <person name="Castelle C.J."/>
            <person name="Singh A."/>
            <person name="Wilkins M.J."/>
            <person name="Williams K.H."/>
            <person name="Banfield J.F."/>
        </authorList>
    </citation>
    <scope>NUCLEOTIDE SEQUENCE [LARGE SCALE GENOMIC DNA]</scope>
</reference>
<evidence type="ECO:0000256" key="4">
    <source>
        <dbReference type="ARBA" id="ARBA00022692"/>
    </source>
</evidence>
<feature type="transmembrane region" description="Helical" evidence="7">
    <location>
        <begin position="321"/>
        <end position="340"/>
    </location>
</feature>
<protein>
    <submittedName>
        <fullName evidence="8">UDP-N-acetylmuramyl pentapeptide phosphotransferase/UDP-N-acetylglucosamine-1-phosphate transferase</fullName>
    </submittedName>
</protein>
<evidence type="ECO:0000256" key="7">
    <source>
        <dbReference type="SAM" id="Phobius"/>
    </source>
</evidence>
<feature type="transmembrane region" description="Helical" evidence="7">
    <location>
        <begin position="297"/>
        <end position="315"/>
    </location>
</feature>
<dbReference type="GO" id="GO:0016780">
    <property type="term" value="F:phosphotransferase activity, for other substituted phosphate groups"/>
    <property type="evidence" value="ECO:0007669"/>
    <property type="project" value="InterPro"/>
</dbReference>
<feature type="transmembrane region" description="Helical" evidence="7">
    <location>
        <begin position="6"/>
        <end position="32"/>
    </location>
</feature>
<evidence type="ECO:0000256" key="3">
    <source>
        <dbReference type="ARBA" id="ARBA00022679"/>
    </source>
</evidence>
<dbReference type="GO" id="GO:0071555">
    <property type="term" value="P:cell wall organization"/>
    <property type="evidence" value="ECO:0007669"/>
    <property type="project" value="TreeGrafter"/>
</dbReference>
<dbReference type="Proteomes" id="UP000034705">
    <property type="component" value="Unassembled WGS sequence"/>
</dbReference>
<feature type="transmembrane region" description="Helical" evidence="7">
    <location>
        <begin position="169"/>
        <end position="190"/>
    </location>
</feature>
<gene>
    <name evidence="8" type="ORF">UX45_C0002G0004</name>
</gene>
<feature type="transmembrane region" description="Helical" evidence="7">
    <location>
        <begin position="80"/>
        <end position="99"/>
    </location>
</feature>
<keyword evidence="3 8" id="KW-0808">Transferase</keyword>
<evidence type="ECO:0000256" key="2">
    <source>
        <dbReference type="ARBA" id="ARBA00022475"/>
    </source>
</evidence>
<dbReference type="PATRIC" id="fig|1619001.3.peg.112"/>
<dbReference type="GO" id="GO:0044038">
    <property type="term" value="P:cell wall macromolecule biosynthetic process"/>
    <property type="evidence" value="ECO:0007669"/>
    <property type="project" value="TreeGrafter"/>
</dbReference>
<feature type="transmembrane region" description="Helical" evidence="7">
    <location>
        <begin position="196"/>
        <end position="213"/>
    </location>
</feature>
<feature type="transmembrane region" description="Helical" evidence="7">
    <location>
        <begin position="111"/>
        <end position="128"/>
    </location>
</feature>
<comment type="caution">
    <text evidence="8">The sequence shown here is derived from an EMBL/GenBank/DDBJ whole genome shotgun (WGS) entry which is preliminary data.</text>
</comment>
<evidence type="ECO:0000313" key="9">
    <source>
        <dbReference type="Proteomes" id="UP000034705"/>
    </source>
</evidence>
<dbReference type="GO" id="GO:0009103">
    <property type="term" value="P:lipopolysaccharide biosynthetic process"/>
    <property type="evidence" value="ECO:0007669"/>
    <property type="project" value="TreeGrafter"/>
</dbReference>
<comment type="subcellular location">
    <subcellularLocation>
        <location evidence="1">Cell membrane</location>
        <topology evidence="1">Multi-pass membrane protein</topology>
    </subcellularLocation>
</comment>
<dbReference type="GO" id="GO:0005886">
    <property type="term" value="C:plasma membrane"/>
    <property type="evidence" value="ECO:0007669"/>
    <property type="project" value="UniProtKB-SubCell"/>
</dbReference>
<keyword evidence="6 7" id="KW-0472">Membrane</keyword>
<keyword evidence="4 7" id="KW-0812">Transmembrane</keyword>
<dbReference type="CDD" id="cd06853">
    <property type="entry name" value="GT_WecA_like"/>
    <property type="match status" value="1"/>
</dbReference>
<evidence type="ECO:0000256" key="1">
    <source>
        <dbReference type="ARBA" id="ARBA00004651"/>
    </source>
</evidence>
<evidence type="ECO:0000256" key="6">
    <source>
        <dbReference type="ARBA" id="ARBA00023136"/>
    </source>
</evidence>
<dbReference type="AlphaFoldDB" id="A0A0G1PNG3"/>
<dbReference type="PANTHER" id="PTHR22926">
    <property type="entry name" value="PHOSPHO-N-ACETYLMURAMOYL-PENTAPEPTIDE-TRANSFERASE"/>
    <property type="match status" value="1"/>
</dbReference>
<keyword evidence="2" id="KW-1003">Cell membrane</keyword>
<dbReference type="EMBL" id="LCMG01000002">
    <property type="protein sequence ID" value="KKU34207.1"/>
    <property type="molecule type" value="Genomic_DNA"/>
</dbReference>
<dbReference type="InterPro" id="IPR000715">
    <property type="entry name" value="Glycosyl_transferase_4"/>
</dbReference>
<sequence>MITLLFGWGILAFVLAFFGTVAVTRVALRFGLIDRPDESRKVHHHPIPQLGGLAIYVAVGTVTFVVLLFTPFLTSGEITYHHYVGILLGGLLLMIGGIVDDRYRLPPSLSIVAPACAALLAIVCGVEVEKLTNPFGGVFTLAAWQSDLLVFAWLMGVMYTTKFLDGLDGLATSVSSIGILMMMLLALTITYYQPDVALFAAIILGALLGFLFWNYHPASIFLGEGGSTLVGFLLGVLAVISGGKLATALLVLGIPIMDVLWVILRRGKQGGLRALFRGDRKHLHHRLLDLGWGQRRVVLFYVFVSTSCGILALLLQSDEKLVALIILAVLMILGASYLVHKERVVFCVCKK</sequence>
<keyword evidence="5 7" id="KW-1133">Transmembrane helix</keyword>
<proteinExistence type="predicted"/>
<feature type="transmembrane region" description="Helical" evidence="7">
    <location>
        <begin position="134"/>
        <end position="157"/>
    </location>
</feature>
<feature type="transmembrane region" description="Helical" evidence="7">
    <location>
        <begin position="53"/>
        <end position="74"/>
    </location>
</feature>
<name>A0A0G1PNG3_9BACT</name>
<feature type="transmembrane region" description="Helical" evidence="7">
    <location>
        <begin position="246"/>
        <end position="264"/>
    </location>
</feature>